<evidence type="ECO:0000256" key="2">
    <source>
        <dbReference type="ARBA" id="ARBA00004167"/>
    </source>
</evidence>
<accession>A0A438HJN4</accession>
<sequence length="110" mass="11797">MSLGNPSLGPGIRLLIGKVPLGDSTPLSPKQTSLALFSFCLACLLVTTLAENAICQGECMVLSNCNEEGPLIRFPFKLKDQPDHCGYPGFVLSCTEKKQTLLDLPCSVKL</sequence>
<evidence type="ECO:0000256" key="14">
    <source>
        <dbReference type="ARBA" id="ARBA00024209"/>
    </source>
</evidence>
<dbReference type="EMBL" id="QGNW01000213">
    <property type="protein sequence ID" value="RVW84656.1"/>
    <property type="molecule type" value="Genomic_DNA"/>
</dbReference>
<dbReference type="Pfam" id="PF13947">
    <property type="entry name" value="GUB_WAK_bind"/>
    <property type="match status" value="1"/>
</dbReference>
<organism evidence="16 17">
    <name type="scientific">Vitis vinifera</name>
    <name type="common">Grape</name>
    <dbReference type="NCBI Taxonomy" id="29760"/>
    <lineage>
        <taxon>Eukaryota</taxon>
        <taxon>Viridiplantae</taxon>
        <taxon>Streptophyta</taxon>
        <taxon>Embryophyta</taxon>
        <taxon>Tracheophyta</taxon>
        <taxon>Spermatophyta</taxon>
        <taxon>Magnoliopsida</taxon>
        <taxon>eudicotyledons</taxon>
        <taxon>Gunneridae</taxon>
        <taxon>Pentapetalae</taxon>
        <taxon>rosids</taxon>
        <taxon>Vitales</taxon>
        <taxon>Vitaceae</taxon>
        <taxon>Viteae</taxon>
        <taxon>Vitis</taxon>
    </lineage>
</organism>
<dbReference type="Proteomes" id="UP000288805">
    <property type="component" value="Unassembled WGS sequence"/>
</dbReference>
<evidence type="ECO:0000256" key="6">
    <source>
        <dbReference type="ARBA" id="ARBA00022692"/>
    </source>
</evidence>
<keyword evidence="8" id="KW-0732">Signal</keyword>
<evidence type="ECO:0000259" key="15">
    <source>
        <dbReference type="Pfam" id="PF13947"/>
    </source>
</evidence>
<keyword evidence="10" id="KW-0833">Ubl conjugation pathway</keyword>
<dbReference type="GO" id="GO:0008270">
    <property type="term" value="F:zinc ion binding"/>
    <property type="evidence" value="ECO:0007669"/>
    <property type="project" value="UniProtKB-KW"/>
</dbReference>
<evidence type="ECO:0000313" key="17">
    <source>
        <dbReference type="Proteomes" id="UP000288805"/>
    </source>
</evidence>
<evidence type="ECO:0000256" key="12">
    <source>
        <dbReference type="ARBA" id="ARBA00022989"/>
    </source>
</evidence>
<comment type="caution">
    <text evidence="16">The sequence shown here is derived from an EMBL/GenBank/DDBJ whole genome shotgun (WGS) entry which is preliminary data.</text>
</comment>
<evidence type="ECO:0000256" key="7">
    <source>
        <dbReference type="ARBA" id="ARBA00022723"/>
    </source>
</evidence>
<comment type="subcellular location">
    <subcellularLocation>
        <location evidence="2">Membrane</location>
        <topology evidence="2">Single-pass membrane protein</topology>
    </subcellularLocation>
</comment>
<evidence type="ECO:0000256" key="13">
    <source>
        <dbReference type="ARBA" id="ARBA00023136"/>
    </source>
</evidence>
<keyword evidence="11" id="KW-0862">Zinc</keyword>
<dbReference type="PANTHER" id="PTHR46279">
    <property type="entry name" value="RING/U-BOX SUPERFAMILY PROTEIN"/>
    <property type="match status" value="1"/>
</dbReference>
<dbReference type="GO" id="GO:0030247">
    <property type="term" value="F:polysaccharide binding"/>
    <property type="evidence" value="ECO:0007669"/>
    <property type="project" value="InterPro"/>
</dbReference>
<dbReference type="AlphaFoldDB" id="A0A438HJN4"/>
<protein>
    <recommendedName>
        <fullName evidence="4">RING-type E3 ubiquitin transferase</fullName>
        <ecNumber evidence="4">2.3.2.27</ecNumber>
    </recommendedName>
</protein>
<evidence type="ECO:0000256" key="10">
    <source>
        <dbReference type="ARBA" id="ARBA00022786"/>
    </source>
</evidence>
<feature type="domain" description="Wall-associated receptor kinase galacturonan-binding" evidence="15">
    <location>
        <begin position="64"/>
        <end position="105"/>
    </location>
</feature>
<comment type="catalytic activity">
    <reaction evidence="1">
        <text>S-ubiquitinyl-[E2 ubiquitin-conjugating enzyme]-L-cysteine + [acceptor protein]-L-lysine = [E2 ubiquitin-conjugating enzyme]-L-cysteine + N(6)-ubiquitinyl-[acceptor protein]-L-lysine.</text>
        <dbReference type="EC" id="2.3.2.27"/>
    </reaction>
</comment>
<evidence type="ECO:0000256" key="8">
    <source>
        <dbReference type="ARBA" id="ARBA00022729"/>
    </source>
</evidence>
<name>A0A438HJN4_VITVI</name>
<comment type="similarity">
    <text evidence="14">Belongs to the RING-type zinc finger family. ATL subfamily.</text>
</comment>
<dbReference type="GO" id="GO:0061630">
    <property type="term" value="F:ubiquitin protein ligase activity"/>
    <property type="evidence" value="ECO:0007669"/>
    <property type="project" value="UniProtKB-EC"/>
</dbReference>
<keyword evidence="13" id="KW-0472">Membrane</keyword>
<keyword evidence="12" id="KW-1133">Transmembrane helix</keyword>
<keyword evidence="5" id="KW-0808">Transferase</keyword>
<gene>
    <name evidence="16" type="ORF">CK203_044615</name>
</gene>
<evidence type="ECO:0000256" key="9">
    <source>
        <dbReference type="ARBA" id="ARBA00022771"/>
    </source>
</evidence>
<dbReference type="InterPro" id="IPR046948">
    <property type="entry name" value="ATL20-22-like"/>
</dbReference>
<keyword evidence="7" id="KW-0479">Metal-binding</keyword>
<dbReference type="GO" id="GO:0016020">
    <property type="term" value="C:membrane"/>
    <property type="evidence" value="ECO:0007669"/>
    <property type="project" value="UniProtKB-SubCell"/>
</dbReference>
<evidence type="ECO:0000313" key="16">
    <source>
        <dbReference type="EMBL" id="RVW84656.1"/>
    </source>
</evidence>
<dbReference type="PANTHER" id="PTHR46279:SF9">
    <property type="entry name" value="OS01G0116300 PROTEIN"/>
    <property type="match status" value="1"/>
</dbReference>
<keyword evidence="9" id="KW-0863">Zinc-finger</keyword>
<reference evidence="16 17" key="1">
    <citation type="journal article" date="2018" name="PLoS Genet.">
        <title>Population sequencing reveals clonal diversity and ancestral inbreeding in the grapevine cultivar Chardonnay.</title>
        <authorList>
            <person name="Roach M.J."/>
            <person name="Johnson D.L."/>
            <person name="Bohlmann J."/>
            <person name="van Vuuren H.J."/>
            <person name="Jones S.J."/>
            <person name="Pretorius I.S."/>
            <person name="Schmidt S.A."/>
            <person name="Borneman A.R."/>
        </authorList>
    </citation>
    <scope>NUCLEOTIDE SEQUENCE [LARGE SCALE GENOMIC DNA]</scope>
    <source>
        <strain evidence="17">cv. Chardonnay</strain>
        <tissue evidence="16">Leaf</tissue>
    </source>
</reference>
<proteinExistence type="inferred from homology"/>
<keyword evidence="6" id="KW-0812">Transmembrane</keyword>
<evidence type="ECO:0000256" key="1">
    <source>
        <dbReference type="ARBA" id="ARBA00000900"/>
    </source>
</evidence>
<evidence type="ECO:0000256" key="11">
    <source>
        <dbReference type="ARBA" id="ARBA00022833"/>
    </source>
</evidence>
<evidence type="ECO:0000256" key="5">
    <source>
        <dbReference type="ARBA" id="ARBA00022679"/>
    </source>
</evidence>
<evidence type="ECO:0000256" key="3">
    <source>
        <dbReference type="ARBA" id="ARBA00004906"/>
    </source>
</evidence>
<evidence type="ECO:0000256" key="4">
    <source>
        <dbReference type="ARBA" id="ARBA00012483"/>
    </source>
</evidence>
<comment type="pathway">
    <text evidence="3">Protein modification; protein ubiquitination.</text>
</comment>
<dbReference type="InterPro" id="IPR025287">
    <property type="entry name" value="WAK_GUB"/>
</dbReference>
<dbReference type="EC" id="2.3.2.27" evidence="4"/>